<sequence>MHISFGDKMSFMETHNKPYHHGNLHDELLRIAVQLGKRSGPEAITVRAVTREAGVSPTSAYRHFKDQEELHDKVAELATDELVRRLHETTETAEGLDFPEHLMQIGYAYLEFALDETNFFRCMLEWKALRFMLGVDPNTEDDPKMDHLQQIRDFFALLSRHAEALDNTTEPTYFLQNALLAWSAIHGFTVLAINGPMSQLPREQILELFTPVVAGALRGMDFKQPSNVYSRYSNYKPQN</sequence>
<dbReference type="PANTHER" id="PTHR30055:SF220">
    <property type="entry name" value="TETR-FAMILY REGULATORY PROTEIN"/>
    <property type="match status" value="1"/>
</dbReference>
<dbReference type="HOGENOM" id="CLU_069356_40_0_11"/>
<protein>
    <submittedName>
        <fullName evidence="6">Transcriptional regulator, TetR family</fullName>
    </submittedName>
</protein>
<keyword evidence="1" id="KW-0805">Transcription regulation</keyword>
<evidence type="ECO:0000313" key="7">
    <source>
        <dbReference type="Proteomes" id="UP000003020"/>
    </source>
</evidence>
<dbReference type="AlphaFoldDB" id="E2S1V0"/>
<dbReference type="Pfam" id="PF13305">
    <property type="entry name" value="TetR_C_33"/>
    <property type="match status" value="1"/>
</dbReference>
<evidence type="ECO:0000256" key="2">
    <source>
        <dbReference type="ARBA" id="ARBA00023125"/>
    </source>
</evidence>
<gene>
    <name evidence="6" type="ORF">HMPREF0305_10502</name>
</gene>
<dbReference type="InterPro" id="IPR023772">
    <property type="entry name" value="DNA-bd_HTH_TetR-type_CS"/>
</dbReference>
<accession>E2S1V0</accession>
<name>E2S1V0_9CORY</name>
<dbReference type="Pfam" id="PF00440">
    <property type="entry name" value="TetR_N"/>
    <property type="match status" value="1"/>
</dbReference>
<evidence type="ECO:0000313" key="6">
    <source>
        <dbReference type="EMBL" id="EFQ81616.1"/>
    </source>
</evidence>
<feature type="domain" description="HTH tetR-type" evidence="5">
    <location>
        <begin position="22"/>
        <end position="82"/>
    </location>
</feature>
<feature type="DNA-binding region" description="H-T-H motif" evidence="4">
    <location>
        <begin position="45"/>
        <end position="64"/>
    </location>
</feature>
<dbReference type="Proteomes" id="UP000003020">
    <property type="component" value="Unassembled WGS sequence"/>
</dbReference>
<evidence type="ECO:0000256" key="1">
    <source>
        <dbReference type="ARBA" id="ARBA00023015"/>
    </source>
</evidence>
<dbReference type="PROSITE" id="PS01081">
    <property type="entry name" value="HTH_TETR_1"/>
    <property type="match status" value="1"/>
</dbReference>
<dbReference type="InterPro" id="IPR009057">
    <property type="entry name" value="Homeodomain-like_sf"/>
</dbReference>
<proteinExistence type="predicted"/>
<dbReference type="InterPro" id="IPR036271">
    <property type="entry name" value="Tet_transcr_reg_TetR-rel_C_sf"/>
</dbReference>
<dbReference type="GO" id="GO:0000976">
    <property type="term" value="F:transcription cis-regulatory region binding"/>
    <property type="evidence" value="ECO:0007669"/>
    <property type="project" value="TreeGrafter"/>
</dbReference>
<dbReference type="InterPro" id="IPR001647">
    <property type="entry name" value="HTH_TetR"/>
</dbReference>
<keyword evidence="3" id="KW-0804">Transcription</keyword>
<evidence type="ECO:0000256" key="3">
    <source>
        <dbReference type="ARBA" id="ARBA00023163"/>
    </source>
</evidence>
<dbReference type="GO" id="GO:0003700">
    <property type="term" value="F:DNA-binding transcription factor activity"/>
    <property type="evidence" value="ECO:0007669"/>
    <property type="project" value="TreeGrafter"/>
</dbReference>
<dbReference type="PROSITE" id="PS50977">
    <property type="entry name" value="HTH_TETR_2"/>
    <property type="match status" value="1"/>
</dbReference>
<dbReference type="SUPFAM" id="SSF48498">
    <property type="entry name" value="Tetracyclin repressor-like, C-terminal domain"/>
    <property type="match status" value="1"/>
</dbReference>
<dbReference type="EMBL" id="ABYQ02000003">
    <property type="protein sequence ID" value="EFQ81616.1"/>
    <property type="molecule type" value="Genomic_DNA"/>
</dbReference>
<comment type="caution">
    <text evidence="6">The sequence shown here is derived from an EMBL/GenBank/DDBJ whole genome shotgun (WGS) entry which is preliminary data.</text>
</comment>
<reference evidence="6 7" key="1">
    <citation type="submission" date="2010-08" db="EMBL/GenBank/DDBJ databases">
        <authorList>
            <person name="Muzny D."/>
            <person name="Qin X."/>
            <person name="Buhay C."/>
            <person name="Dugan-Rocha S."/>
            <person name="Ding Y."/>
            <person name="Chen G."/>
            <person name="Hawes A."/>
            <person name="Holder M."/>
            <person name="Jhangiani S."/>
            <person name="Johnson A."/>
            <person name="Khan Z."/>
            <person name="Li Z."/>
            <person name="Liu W."/>
            <person name="Liu X."/>
            <person name="Perez L."/>
            <person name="Shen H."/>
            <person name="Wang Q."/>
            <person name="Watt J."/>
            <person name="Xi L."/>
            <person name="Xin Y."/>
            <person name="Zhou J."/>
            <person name="Deng J."/>
            <person name="Jiang H."/>
            <person name="Liu Y."/>
            <person name="Qu J."/>
            <person name="Song X.-Z."/>
            <person name="Zhang L."/>
            <person name="Villasana D."/>
            <person name="Johnson A."/>
            <person name="Liu J."/>
            <person name="Liyanage D."/>
            <person name="Lorensuhewa L."/>
            <person name="Robinson T."/>
            <person name="Song A."/>
            <person name="Song B.-B."/>
            <person name="Dinh H."/>
            <person name="Thornton R."/>
            <person name="Coyle M."/>
            <person name="Francisco L."/>
            <person name="Jackson L."/>
            <person name="Javaid M."/>
            <person name="Korchina V."/>
            <person name="Kovar C."/>
            <person name="Mata R."/>
            <person name="Mathew T."/>
            <person name="Ngo R."/>
            <person name="Nguyen L."/>
            <person name="Nguyen N."/>
            <person name="Okwuonu G."/>
            <person name="Ongeri F."/>
            <person name="Pham C."/>
            <person name="Simmons D."/>
            <person name="Wilczek-Boney K."/>
            <person name="Hale W."/>
            <person name="Jakkamsetti A."/>
            <person name="Pham P."/>
            <person name="Ruth R."/>
            <person name="San Lucas F."/>
            <person name="Warren J."/>
            <person name="Zhang J."/>
            <person name="Zhao Z."/>
            <person name="Zhou C."/>
            <person name="Zhu D."/>
            <person name="Lee S."/>
            <person name="Bess C."/>
            <person name="Blankenburg K."/>
            <person name="Forbes L."/>
            <person name="Fu Q."/>
            <person name="Gubbala S."/>
            <person name="Hirani K."/>
            <person name="Jayaseelan J.C."/>
            <person name="Lara F."/>
            <person name="Munidasa M."/>
            <person name="Palculict T."/>
            <person name="Patil S."/>
            <person name="Pu L.-L."/>
            <person name="Saada N."/>
            <person name="Tang L."/>
            <person name="Weissenberger G."/>
            <person name="Zhu Y."/>
            <person name="Hemphill L."/>
            <person name="Shang Y."/>
            <person name="Youmans B."/>
            <person name="Ayvaz T."/>
            <person name="Ross M."/>
            <person name="Santibanez J."/>
            <person name="Aqrawi P."/>
            <person name="Gross S."/>
            <person name="Joshi V."/>
            <person name="Fowler G."/>
            <person name="Nazareth L."/>
            <person name="Reid J."/>
            <person name="Worley K."/>
            <person name="Petrosino J."/>
            <person name="Highlander S."/>
            <person name="Gibbs R."/>
        </authorList>
    </citation>
    <scope>NUCLEOTIDE SEQUENCE [LARGE SCALE GENOMIC DNA]</scope>
    <source>
        <strain evidence="6 7">ATCC 33035</strain>
    </source>
</reference>
<keyword evidence="2 4" id="KW-0238">DNA-binding</keyword>
<dbReference type="InterPro" id="IPR025996">
    <property type="entry name" value="MT1864/Rv1816-like_C"/>
</dbReference>
<keyword evidence="7" id="KW-1185">Reference proteome</keyword>
<dbReference type="PANTHER" id="PTHR30055">
    <property type="entry name" value="HTH-TYPE TRANSCRIPTIONAL REGULATOR RUTR"/>
    <property type="match status" value="1"/>
</dbReference>
<dbReference type="SUPFAM" id="SSF46689">
    <property type="entry name" value="Homeodomain-like"/>
    <property type="match status" value="1"/>
</dbReference>
<evidence type="ECO:0000256" key="4">
    <source>
        <dbReference type="PROSITE-ProRule" id="PRU00335"/>
    </source>
</evidence>
<evidence type="ECO:0000259" key="5">
    <source>
        <dbReference type="PROSITE" id="PS50977"/>
    </source>
</evidence>
<organism evidence="6 7">
    <name type="scientific">Corynebacterium pseudogenitalium ATCC 33035</name>
    <dbReference type="NCBI Taxonomy" id="525264"/>
    <lineage>
        <taxon>Bacteria</taxon>
        <taxon>Bacillati</taxon>
        <taxon>Actinomycetota</taxon>
        <taxon>Actinomycetes</taxon>
        <taxon>Mycobacteriales</taxon>
        <taxon>Corynebacteriaceae</taxon>
        <taxon>Corynebacterium</taxon>
    </lineage>
</organism>
<dbReference type="eggNOG" id="COG1309">
    <property type="taxonomic scope" value="Bacteria"/>
</dbReference>
<dbReference type="Gene3D" id="1.10.357.10">
    <property type="entry name" value="Tetracycline Repressor, domain 2"/>
    <property type="match status" value="1"/>
</dbReference>
<dbReference type="InterPro" id="IPR050109">
    <property type="entry name" value="HTH-type_TetR-like_transc_reg"/>
</dbReference>